<dbReference type="OrthoDB" id="1923043at2759"/>
<evidence type="ECO:0000313" key="4">
    <source>
        <dbReference type="Proteomes" id="UP000245207"/>
    </source>
</evidence>
<dbReference type="STRING" id="35608.A0A2U1NQS4"/>
<name>A0A2U1NQS4_ARTAN</name>
<evidence type="ECO:0000256" key="2">
    <source>
        <dbReference type="SAM" id="Phobius"/>
    </source>
</evidence>
<feature type="compositionally biased region" description="Polar residues" evidence="1">
    <location>
        <begin position="35"/>
        <end position="50"/>
    </location>
</feature>
<dbReference type="PANTHER" id="PTHR35490">
    <property type="entry name" value="BACTERIOPHAGE N4 ADSORPTION B PROTEIN"/>
    <property type="match status" value="1"/>
</dbReference>
<accession>A0A2U1NQS4</accession>
<keyword evidence="2" id="KW-1133">Transmembrane helix</keyword>
<keyword evidence="4" id="KW-1185">Reference proteome</keyword>
<protein>
    <recommendedName>
        <fullName evidence="5">Netrin receptor DCC</fullName>
    </recommendedName>
</protein>
<evidence type="ECO:0008006" key="5">
    <source>
        <dbReference type="Google" id="ProtNLM"/>
    </source>
</evidence>
<sequence length="438" mass="49158">MPTFTTVALDNLIEPRASKLAEAGRTKSDPKLDKNNGNSTLTRQASGIPNTMTIERKHHWTQISPALYATPEPTPIPDSHPLSFPTSPYIVDHKRRGPRLSKTFSEDDSVLSKAVADEKTVEIRKSLEAEDIQSSKAFDIADSVSGDVKGTPVKFQPNLVLGKAEDIKTSKVSDIIEDKHVKFDISKKSDALERDGELDDFFDPHDSMSVRSSTDVESSHGLERSLNANTPFAEFYDAWEELASETGIQHTATDAEGELCELRMGFLMEVEKRKQAETRLNDMRSQWERIREQLSVVGLSLPADLAMLEDEPANDPGEELCRQVDLLRSVSNSVGRGIARAELEVEMESQMQSKNFEIARLLDRLHYYEAVNHEMSQRNQESIETMRRLRQRRKRRQRWIWGSIGVAITLGSAALAWSYLPTGKGSSPPTSESKHSVH</sequence>
<gene>
    <name evidence="3" type="ORF">CTI12_AA239310</name>
</gene>
<keyword evidence="2" id="KW-0812">Transmembrane</keyword>
<comment type="caution">
    <text evidence="3">The sequence shown here is derived from an EMBL/GenBank/DDBJ whole genome shotgun (WGS) entry which is preliminary data.</text>
</comment>
<reference evidence="3 4" key="1">
    <citation type="journal article" date="2018" name="Mol. Plant">
        <title>The genome of Artemisia annua provides insight into the evolution of Asteraceae family and artemisinin biosynthesis.</title>
        <authorList>
            <person name="Shen Q."/>
            <person name="Zhang L."/>
            <person name="Liao Z."/>
            <person name="Wang S."/>
            <person name="Yan T."/>
            <person name="Shi P."/>
            <person name="Liu M."/>
            <person name="Fu X."/>
            <person name="Pan Q."/>
            <person name="Wang Y."/>
            <person name="Lv Z."/>
            <person name="Lu X."/>
            <person name="Zhang F."/>
            <person name="Jiang W."/>
            <person name="Ma Y."/>
            <person name="Chen M."/>
            <person name="Hao X."/>
            <person name="Li L."/>
            <person name="Tang Y."/>
            <person name="Lv G."/>
            <person name="Zhou Y."/>
            <person name="Sun X."/>
            <person name="Brodelius P.E."/>
            <person name="Rose J.K.C."/>
            <person name="Tang K."/>
        </authorList>
    </citation>
    <scope>NUCLEOTIDE SEQUENCE [LARGE SCALE GENOMIC DNA]</scope>
    <source>
        <strain evidence="4">cv. Huhao1</strain>
        <tissue evidence="3">Leaf</tissue>
    </source>
</reference>
<feature type="transmembrane region" description="Helical" evidence="2">
    <location>
        <begin position="399"/>
        <end position="420"/>
    </location>
</feature>
<dbReference type="Proteomes" id="UP000245207">
    <property type="component" value="Unassembled WGS sequence"/>
</dbReference>
<evidence type="ECO:0000313" key="3">
    <source>
        <dbReference type="EMBL" id="PWA75841.1"/>
    </source>
</evidence>
<feature type="region of interest" description="Disordered" evidence="1">
    <location>
        <begin position="19"/>
        <end position="50"/>
    </location>
</feature>
<feature type="compositionally biased region" description="Basic and acidic residues" evidence="1">
    <location>
        <begin position="19"/>
        <end position="34"/>
    </location>
</feature>
<organism evidence="3 4">
    <name type="scientific">Artemisia annua</name>
    <name type="common">Sweet wormwood</name>
    <dbReference type="NCBI Taxonomy" id="35608"/>
    <lineage>
        <taxon>Eukaryota</taxon>
        <taxon>Viridiplantae</taxon>
        <taxon>Streptophyta</taxon>
        <taxon>Embryophyta</taxon>
        <taxon>Tracheophyta</taxon>
        <taxon>Spermatophyta</taxon>
        <taxon>Magnoliopsida</taxon>
        <taxon>eudicotyledons</taxon>
        <taxon>Gunneridae</taxon>
        <taxon>Pentapetalae</taxon>
        <taxon>asterids</taxon>
        <taxon>campanulids</taxon>
        <taxon>Asterales</taxon>
        <taxon>Asteraceae</taxon>
        <taxon>Asteroideae</taxon>
        <taxon>Anthemideae</taxon>
        <taxon>Artemisiinae</taxon>
        <taxon>Artemisia</taxon>
    </lineage>
</organism>
<evidence type="ECO:0000256" key="1">
    <source>
        <dbReference type="SAM" id="MobiDB-lite"/>
    </source>
</evidence>
<dbReference type="PANTHER" id="PTHR35490:SF6">
    <property type="entry name" value="NETRIN RECEPTOR DCC"/>
    <property type="match status" value="1"/>
</dbReference>
<keyword evidence="2" id="KW-0472">Membrane</keyword>
<proteinExistence type="predicted"/>
<dbReference type="EMBL" id="PKPP01002347">
    <property type="protein sequence ID" value="PWA75841.1"/>
    <property type="molecule type" value="Genomic_DNA"/>
</dbReference>
<dbReference type="AlphaFoldDB" id="A0A2U1NQS4"/>